<dbReference type="Proteomes" id="UP001318040">
    <property type="component" value="Chromosome 18"/>
</dbReference>
<dbReference type="PANTHER" id="PTHR45985">
    <property type="match status" value="1"/>
</dbReference>
<dbReference type="KEGG" id="pmrn:116943463"/>
<protein>
    <submittedName>
        <fullName evidence="2">Uncharacterized protein LOC116943463</fullName>
    </submittedName>
</protein>
<dbReference type="AlphaFoldDB" id="A0AAJ7T7A6"/>
<organism evidence="1 2">
    <name type="scientific">Petromyzon marinus</name>
    <name type="common">Sea lamprey</name>
    <dbReference type="NCBI Taxonomy" id="7757"/>
    <lineage>
        <taxon>Eukaryota</taxon>
        <taxon>Metazoa</taxon>
        <taxon>Chordata</taxon>
        <taxon>Craniata</taxon>
        <taxon>Vertebrata</taxon>
        <taxon>Cyclostomata</taxon>
        <taxon>Hyperoartia</taxon>
        <taxon>Petromyzontiformes</taxon>
        <taxon>Petromyzontidae</taxon>
        <taxon>Petromyzon</taxon>
    </lineage>
</organism>
<keyword evidence="1" id="KW-1185">Reference proteome</keyword>
<dbReference type="RefSeq" id="XP_032812144.1">
    <property type="nucleotide sequence ID" value="XM_032956253.1"/>
</dbReference>
<reference evidence="2" key="1">
    <citation type="submission" date="2025-08" db="UniProtKB">
        <authorList>
            <consortium name="RefSeq"/>
        </authorList>
    </citation>
    <scope>IDENTIFICATION</scope>
    <source>
        <tissue evidence="2">Sperm</tissue>
    </source>
</reference>
<proteinExistence type="predicted"/>
<dbReference type="InterPro" id="IPR052740">
    <property type="entry name" value="CE4"/>
</dbReference>
<dbReference type="PANTHER" id="PTHR45985:SF3">
    <property type="entry name" value="CHITIN DEACETYLASE-LIKE 4"/>
    <property type="match status" value="1"/>
</dbReference>
<sequence>MDLIVSLKTGKARQHPQRLVYTGALLLLLGGCLLAARTVYSGLLGLGRLGYRRYAQHAESGPSSRCDAAACQLPACLCSGAAVPGGLDARLVPQAVALGVQGVVDEATYVGVRALLANRSTPSGCPARATFFVSHVQPAAPDVGDASPGGGGAAGKLRCTNYFRVQLLRSQGHEIAASGLTYRLPPRWWSANATYMDWVEEAAGVRETLRAFASILESDVVGFRAPFLEQGGDTQFQALYDLNFKYEASLTASRDSTSRDPPLWPYTLDFRSTQDCGAHLCPVNSFPGLWVLPQPEYGAINGRPVFHISERLRAGHGQVYRLLMRSFHRHYNLNRAPFVVSLSSSCFSGTGRAVAVLREVEQFLDHLAAYKDVYLVPVSKVIAWLSRPTMLEDIAHFPPWRCRDGGALPPACSEGDVTVCYYDEANALISGLMPVFANANIFKKLVSCVTPCPPFFPWFGNPNGQ</sequence>
<dbReference type="Gene3D" id="3.20.20.370">
    <property type="entry name" value="Glycoside hydrolase/deacetylase"/>
    <property type="match status" value="1"/>
</dbReference>
<dbReference type="GO" id="GO:0005975">
    <property type="term" value="P:carbohydrate metabolic process"/>
    <property type="evidence" value="ECO:0007669"/>
    <property type="project" value="InterPro"/>
</dbReference>
<dbReference type="InterPro" id="IPR011330">
    <property type="entry name" value="Glyco_hydro/deAcase_b/a-brl"/>
</dbReference>
<dbReference type="GeneID" id="116943463"/>
<dbReference type="SUPFAM" id="SSF88713">
    <property type="entry name" value="Glycoside hydrolase/deacetylase"/>
    <property type="match status" value="1"/>
</dbReference>
<accession>A0AAJ7T7A6</accession>
<evidence type="ECO:0000313" key="2">
    <source>
        <dbReference type="RefSeq" id="XP_032812144.1"/>
    </source>
</evidence>
<gene>
    <name evidence="2" type="primary">LOC116943463</name>
</gene>
<evidence type="ECO:0000313" key="1">
    <source>
        <dbReference type="Proteomes" id="UP001318040"/>
    </source>
</evidence>
<name>A0AAJ7T7A6_PETMA</name>